<organism evidence="3">
    <name type="scientific">Oikopleura dioica</name>
    <name type="common">Tunicate</name>
    <dbReference type="NCBI Taxonomy" id="34765"/>
    <lineage>
        <taxon>Eukaryota</taxon>
        <taxon>Metazoa</taxon>
        <taxon>Chordata</taxon>
        <taxon>Tunicata</taxon>
        <taxon>Appendicularia</taxon>
        <taxon>Copelata</taxon>
        <taxon>Oikopleuridae</taxon>
        <taxon>Oikopleura</taxon>
    </lineage>
</organism>
<dbReference type="InterPro" id="IPR013087">
    <property type="entry name" value="Znf_C2H2_type"/>
</dbReference>
<dbReference type="InterPro" id="IPR036236">
    <property type="entry name" value="Znf_C2H2_sf"/>
</dbReference>
<keyword evidence="1" id="KW-0863">Zinc-finger</keyword>
<dbReference type="Pfam" id="PF00096">
    <property type="entry name" value="zf-C2H2"/>
    <property type="match status" value="2"/>
</dbReference>
<proteinExistence type="predicted"/>
<dbReference type="SMART" id="SM00355">
    <property type="entry name" value="ZnF_C2H2"/>
    <property type="match status" value="2"/>
</dbReference>
<evidence type="ECO:0000313" key="4">
    <source>
        <dbReference type="Proteomes" id="UP000001307"/>
    </source>
</evidence>
<evidence type="ECO:0000256" key="1">
    <source>
        <dbReference type="PROSITE-ProRule" id="PRU00042"/>
    </source>
</evidence>
<sequence length="239" mass="25838">MAFNSINIEIPAVDLTDLDFLASLISPEIASASPISSPTSPASSGYASELYHSSSSGSSSPTSTYFYPSPSPFPLYETPTTVSTPTAIPSFYPQSNQYFFPSSFTQALSPPPPPTEYNPSLIQSSMSSFLAHDHSPAYGDSNKSLAIEKSGLKNRRASRSKCPCLKCCHARANHIPSPTYHGCVVKGCQKTYTRPAHLRSHLKSHDNDVQLKCVICAKNFVTSDLLIAHMFDHGAGMKL</sequence>
<dbReference type="InParanoid" id="E4WW52"/>
<dbReference type="Gene3D" id="3.30.160.60">
    <property type="entry name" value="Classic Zinc Finger"/>
    <property type="match status" value="1"/>
</dbReference>
<evidence type="ECO:0000259" key="2">
    <source>
        <dbReference type="PROSITE" id="PS50157"/>
    </source>
</evidence>
<keyword evidence="1" id="KW-0479">Metal-binding</keyword>
<dbReference type="PROSITE" id="PS50157">
    <property type="entry name" value="ZINC_FINGER_C2H2_2"/>
    <property type="match status" value="1"/>
</dbReference>
<gene>
    <name evidence="3" type="ORF">GSOID_T00009117001</name>
</gene>
<keyword evidence="1" id="KW-0862">Zinc</keyword>
<reference evidence="3" key="1">
    <citation type="journal article" date="2010" name="Science">
        <title>Plasticity of animal genome architecture unmasked by rapid evolution of a pelagic tunicate.</title>
        <authorList>
            <person name="Denoeud F."/>
            <person name="Henriet S."/>
            <person name="Mungpakdee S."/>
            <person name="Aury J.M."/>
            <person name="Da Silva C."/>
            <person name="Brinkmann H."/>
            <person name="Mikhaleva J."/>
            <person name="Olsen L.C."/>
            <person name="Jubin C."/>
            <person name="Canestro C."/>
            <person name="Bouquet J.M."/>
            <person name="Danks G."/>
            <person name="Poulain J."/>
            <person name="Campsteijn C."/>
            <person name="Adamski M."/>
            <person name="Cross I."/>
            <person name="Yadetie F."/>
            <person name="Muffato M."/>
            <person name="Louis A."/>
            <person name="Butcher S."/>
            <person name="Tsagkogeorga G."/>
            <person name="Konrad A."/>
            <person name="Singh S."/>
            <person name="Jensen M.F."/>
            <person name="Cong E.H."/>
            <person name="Eikeseth-Otteraa H."/>
            <person name="Noel B."/>
            <person name="Anthouard V."/>
            <person name="Porcel B.M."/>
            <person name="Kachouri-Lafond R."/>
            <person name="Nishino A."/>
            <person name="Ugolini M."/>
            <person name="Chourrout P."/>
            <person name="Nishida H."/>
            <person name="Aasland R."/>
            <person name="Huzurbazar S."/>
            <person name="Westhof E."/>
            <person name="Delsuc F."/>
            <person name="Lehrach H."/>
            <person name="Reinhardt R."/>
            <person name="Weissenbach J."/>
            <person name="Roy S.W."/>
            <person name="Artiguenave F."/>
            <person name="Postlethwait J.H."/>
            <person name="Manak J.R."/>
            <person name="Thompson E.M."/>
            <person name="Jaillon O."/>
            <person name="Du Pasquier L."/>
            <person name="Boudinot P."/>
            <person name="Liberles D.A."/>
            <person name="Volff J.N."/>
            <person name="Philippe H."/>
            <person name="Lenhard B."/>
            <person name="Roest Crollius H."/>
            <person name="Wincker P."/>
            <person name="Chourrout D."/>
        </authorList>
    </citation>
    <scope>NUCLEOTIDE SEQUENCE [LARGE SCALE GENOMIC DNA]</scope>
</reference>
<keyword evidence="4" id="KW-1185">Reference proteome</keyword>
<dbReference type="SUPFAM" id="SSF57667">
    <property type="entry name" value="beta-beta-alpha zinc fingers"/>
    <property type="match status" value="1"/>
</dbReference>
<dbReference type="OrthoDB" id="6365676at2759"/>
<evidence type="ECO:0000313" key="3">
    <source>
        <dbReference type="EMBL" id="CBY21355.1"/>
    </source>
</evidence>
<name>E4WW52_OIKDI</name>
<feature type="domain" description="C2H2-type" evidence="2">
    <location>
        <begin position="181"/>
        <end position="210"/>
    </location>
</feature>
<dbReference type="GO" id="GO:0008270">
    <property type="term" value="F:zinc ion binding"/>
    <property type="evidence" value="ECO:0007669"/>
    <property type="project" value="UniProtKB-KW"/>
</dbReference>
<dbReference type="AlphaFoldDB" id="E4WW52"/>
<dbReference type="EMBL" id="FN653017">
    <property type="protein sequence ID" value="CBY21355.1"/>
    <property type="molecule type" value="Genomic_DNA"/>
</dbReference>
<accession>E4WW52</accession>
<dbReference type="PROSITE" id="PS00028">
    <property type="entry name" value="ZINC_FINGER_C2H2_1"/>
    <property type="match status" value="2"/>
</dbReference>
<dbReference type="Proteomes" id="UP000001307">
    <property type="component" value="Unassembled WGS sequence"/>
</dbReference>
<protein>
    <recommendedName>
        <fullName evidence="2">C2H2-type domain-containing protein</fullName>
    </recommendedName>
</protein>